<dbReference type="Proteomes" id="UP000658720">
    <property type="component" value="Unassembled WGS sequence"/>
</dbReference>
<organism evidence="2 3">
    <name type="scientific">Synechocystis salina LEGE 00031</name>
    <dbReference type="NCBI Taxonomy" id="1828736"/>
    <lineage>
        <taxon>Bacteria</taxon>
        <taxon>Bacillati</taxon>
        <taxon>Cyanobacteriota</taxon>
        <taxon>Cyanophyceae</taxon>
        <taxon>Synechococcales</taxon>
        <taxon>Merismopediaceae</taxon>
        <taxon>Synechocystis</taxon>
    </lineage>
</organism>
<evidence type="ECO:0000256" key="1">
    <source>
        <dbReference type="SAM" id="Phobius"/>
    </source>
</evidence>
<dbReference type="NCBIfam" id="TIGR00271">
    <property type="entry name" value="uncharacterized hydrophobic domain"/>
    <property type="match status" value="1"/>
</dbReference>
<keyword evidence="3" id="KW-1185">Reference proteome</keyword>
<comment type="caution">
    <text evidence="2">The sequence shown here is derived from an EMBL/GenBank/DDBJ whole genome shotgun (WGS) entry which is preliminary data.</text>
</comment>
<gene>
    <name evidence="2" type="ORF">IQ217_07330</name>
</gene>
<dbReference type="PANTHER" id="PTHR20992:SF9">
    <property type="entry name" value="AT15442P-RELATED"/>
    <property type="match status" value="1"/>
</dbReference>
<feature type="transmembrane region" description="Helical" evidence="1">
    <location>
        <begin position="50"/>
        <end position="69"/>
    </location>
</feature>
<name>A0ABR9VQP0_9SYNC</name>
<evidence type="ECO:0000313" key="3">
    <source>
        <dbReference type="Proteomes" id="UP000658720"/>
    </source>
</evidence>
<feature type="transmembrane region" description="Helical" evidence="1">
    <location>
        <begin position="276"/>
        <end position="294"/>
    </location>
</feature>
<proteinExistence type="predicted"/>
<feature type="transmembrane region" description="Helical" evidence="1">
    <location>
        <begin position="142"/>
        <end position="161"/>
    </location>
</feature>
<keyword evidence="1" id="KW-1133">Transmembrane helix</keyword>
<dbReference type="InterPro" id="IPR005240">
    <property type="entry name" value="DUF389"/>
</dbReference>
<accession>A0ABR9VQP0</accession>
<evidence type="ECO:0000313" key="2">
    <source>
        <dbReference type="EMBL" id="MBE9253666.1"/>
    </source>
</evidence>
<feature type="transmembrane region" description="Helical" evidence="1">
    <location>
        <begin position="211"/>
        <end position="233"/>
    </location>
</feature>
<sequence length="607" mass="66504">MSKSKSSGHRFSLLMLLRLRRGFTANLDLTDEHKVQIYTQLSESVSLRDISYWIEVLFAAGIATLALVLNSPAVIIGAMLISPLMGPILANGMGLAAGDVVLWLRAAFNLLLSCSLAIIFAAILVVIVPFKEITPEILARTNPTLLDLIVALFSGAVGSVATCKQAKGVAASLPGVAIAVALMPPLCVVGYGIGIYFSLNSSQGLTVAKGGGLLFITNLVAIVFTAMIVFFFVHFDVRAVREAIGEWKQENPESQVVSSWLRKFPAYTTFQRVGGLPSRFLLILVTLGMISFPLTKSLEQVRRQVTQQREENQLNSTIKQVWQDNFGDTGNEGEFHSYIDQVKAKQDDKQITVQLQVVTDKLYSQDDEKRFIDQLATALDRSPSNISLRFVQIPTSQAVNTEPIAVVSELSYLPDLQGELMAEIGRSLALVTLPDTLQLVDYQVVLRSDSSPLKLVVVYLGDRDLQEDAQAILSGQIRRSLQVNDAVVEYQRLATDQGVIPLTIVDETVAIDSAPLNLSSQAQATLNTVGQILQAYPVLHLRLTIQRPPDSNPASLFSQTEQIRTYLSDNWQIADSRVQETTNVGEPTQVSFSLFLRDDITDGKGNP</sequence>
<dbReference type="Pfam" id="PF04087">
    <property type="entry name" value="DUF389"/>
    <property type="match status" value="1"/>
</dbReference>
<keyword evidence="1" id="KW-0812">Transmembrane</keyword>
<dbReference type="RefSeq" id="WP_194019443.1">
    <property type="nucleotide sequence ID" value="NZ_JADEVV010000016.1"/>
</dbReference>
<feature type="transmembrane region" description="Helical" evidence="1">
    <location>
        <begin position="81"/>
        <end position="104"/>
    </location>
</feature>
<feature type="transmembrane region" description="Helical" evidence="1">
    <location>
        <begin position="173"/>
        <end position="199"/>
    </location>
</feature>
<protein>
    <submittedName>
        <fullName evidence="2">DUF389 domain-containing protein</fullName>
    </submittedName>
</protein>
<reference evidence="2 3" key="1">
    <citation type="submission" date="2020-10" db="EMBL/GenBank/DDBJ databases">
        <authorList>
            <person name="Castelo-Branco R."/>
            <person name="Eusebio N."/>
            <person name="Adriana R."/>
            <person name="Vieira A."/>
            <person name="Brugerolle De Fraissinette N."/>
            <person name="Rezende De Castro R."/>
            <person name="Schneider M.P."/>
            <person name="Vasconcelos V."/>
            <person name="Leao P.N."/>
        </authorList>
    </citation>
    <scope>NUCLEOTIDE SEQUENCE [LARGE SCALE GENOMIC DNA]</scope>
    <source>
        <strain evidence="2 3">LEGE 00031</strain>
    </source>
</reference>
<dbReference type="PANTHER" id="PTHR20992">
    <property type="entry name" value="AT15442P-RELATED"/>
    <property type="match status" value="1"/>
</dbReference>
<dbReference type="EMBL" id="JADEVV010000016">
    <property type="protein sequence ID" value="MBE9253666.1"/>
    <property type="molecule type" value="Genomic_DNA"/>
</dbReference>
<keyword evidence="1" id="KW-0472">Membrane</keyword>
<feature type="transmembrane region" description="Helical" evidence="1">
    <location>
        <begin position="110"/>
        <end position="130"/>
    </location>
</feature>